<feature type="chain" id="PRO_5045043378" description="Tubulin-specific chaperone A" evidence="2">
    <location>
        <begin position="24"/>
        <end position="230"/>
    </location>
</feature>
<accession>A0ABN9YF22</accession>
<reference evidence="3" key="1">
    <citation type="submission" date="2023-10" db="EMBL/GenBank/DDBJ databases">
        <authorList>
            <person name="Chen Y."/>
            <person name="Shah S."/>
            <person name="Dougan E. K."/>
            <person name="Thang M."/>
            <person name="Chan C."/>
        </authorList>
    </citation>
    <scope>NUCLEOTIDE SEQUENCE [LARGE SCALE GENOMIC DNA]</scope>
</reference>
<feature type="signal peptide" evidence="2">
    <location>
        <begin position="1"/>
        <end position="23"/>
    </location>
</feature>
<organism evidence="3 4">
    <name type="scientific">Prorocentrum cordatum</name>
    <dbReference type="NCBI Taxonomy" id="2364126"/>
    <lineage>
        <taxon>Eukaryota</taxon>
        <taxon>Sar</taxon>
        <taxon>Alveolata</taxon>
        <taxon>Dinophyceae</taxon>
        <taxon>Prorocentrales</taxon>
        <taxon>Prorocentraceae</taxon>
        <taxon>Prorocentrum</taxon>
    </lineage>
</organism>
<keyword evidence="2" id="KW-0732">Signal</keyword>
<dbReference type="Proteomes" id="UP001189429">
    <property type="component" value="Unassembled WGS sequence"/>
</dbReference>
<proteinExistence type="predicted"/>
<feature type="non-terminal residue" evidence="3">
    <location>
        <position position="230"/>
    </location>
</feature>
<evidence type="ECO:0008006" key="5">
    <source>
        <dbReference type="Google" id="ProtNLM"/>
    </source>
</evidence>
<protein>
    <recommendedName>
        <fullName evidence="5">Tubulin-specific chaperone A</fullName>
    </recommendedName>
</protein>
<sequence length="230" mass="24399">MARLSAVGGAVAFLVALLPLSRASSGSTPASGVQKVIKMLTNMKTKGQQEMNDEQVAYSKFKTWCSEESASLGKQVAQNGLDCGGGCASPKGGEMGGGPTEVSQLGADITRFQAEMKKETAQREIDHKNFLDEQQDYSESVDALDRAIATLRAQDYDRTGKALIQLSNALNEKERIPVKVKSIVSAFLGMITAGKGGVGGSQSPVDYQAPEANAYESQRPPPGAAREGRR</sequence>
<comment type="caution">
    <text evidence="3">The sequence shown here is derived from an EMBL/GenBank/DDBJ whole genome shotgun (WGS) entry which is preliminary data.</text>
</comment>
<gene>
    <name evidence="3" type="ORF">PCOR1329_LOCUS84363</name>
</gene>
<keyword evidence="4" id="KW-1185">Reference proteome</keyword>
<evidence type="ECO:0000256" key="2">
    <source>
        <dbReference type="SAM" id="SignalP"/>
    </source>
</evidence>
<feature type="region of interest" description="Disordered" evidence="1">
    <location>
        <begin position="197"/>
        <end position="230"/>
    </location>
</feature>
<evidence type="ECO:0000256" key="1">
    <source>
        <dbReference type="SAM" id="MobiDB-lite"/>
    </source>
</evidence>
<name>A0ABN9YF22_9DINO</name>
<evidence type="ECO:0000313" key="4">
    <source>
        <dbReference type="Proteomes" id="UP001189429"/>
    </source>
</evidence>
<evidence type="ECO:0000313" key="3">
    <source>
        <dbReference type="EMBL" id="CAK0910111.1"/>
    </source>
</evidence>
<dbReference type="EMBL" id="CAUYUJ010022326">
    <property type="protein sequence ID" value="CAK0910111.1"/>
    <property type="molecule type" value="Genomic_DNA"/>
</dbReference>